<keyword evidence="2" id="KW-0645">Protease</keyword>
<proteinExistence type="inferred from homology"/>
<comment type="similarity">
    <text evidence="1">Belongs to the peptidase C40 family.</text>
</comment>
<reference evidence="6 7" key="1">
    <citation type="submission" date="2017-10" db="EMBL/GenBank/DDBJ databases">
        <title>Genome sequence of Caulobacter mirabilis FWC38.</title>
        <authorList>
            <person name="Fiebig A."/>
            <person name="Crosson S."/>
        </authorList>
    </citation>
    <scope>NUCLEOTIDE SEQUENCE [LARGE SCALE GENOMIC DNA]</scope>
    <source>
        <strain evidence="6 7">FWC 38</strain>
    </source>
</reference>
<keyword evidence="4" id="KW-0788">Thiol protease</keyword>
<gene>
    <name evidence="6" type="ORF">CSW64_06795</name>
</gene>
<dbReference type="PROSITE" id="PS51935">
    <property type="entry name" value="NLPC_P60"/>
    <property type="match status" value="1"/>
</dbReference>
<dbReference type="GO" id="GO:0006508">
    <property type="term" value="P:proteolysis"/>
    <property type="evidence" value="ECO:0007669"/>
    <property type="project" value="UniProtKB-KW"/>
</dbReference>
<dbReference type="InterPro" id="IPR000064">
    <property type="entry name" value="NLP_P60_dom"/>
</dbReference>
<dbReference type="OrthoDB" id="6058745at2"/>
<dbReference type="GO" id="GO:0008234">
    <property type="term" value="F:cysteine-type peptidase activity"/>
    <property type="evidence" value="ECO:0007669"/>
    <property type="project" value="UniProtKB-KW"/>
</dbReference>
<keyword evidence="3" id="KW-0378">Hydrolase</keyword>
<evidence type="ECO:0000259" key="5">
    <source>
        <dbReference type="PROSITE" id="PS51935"/>
    </source>
</evidence>
<keyword evidence="7" id="KW-1185">Reference proteome</keyword>
<evidence type="ECO:0000256" key="4">
    <source>
        <dbReference type="ARBA" id="ARBA00022807"/>
    </source>
</evidence>
<dbReference type="KEGG" id="cmb:CSW64_06795"/>
<sequence>MPARASVTTAAADVDRARVVAAARRWIGTPYRHQASLRGVGCDCLGLVRGLWRELAGDEPEPPPPYRPDWAETDPTERLLAAAERHLRPVPIDQARPGDILLFRMSPDACVKHCAVLSATVGPGAPDPRIVHAYWGRAVVESWLGPWWRRRRAAAFAFPFVNE</sequence>
<accession>A0A2D2AVW7</accession>
<dbReference type="EMBL" id="CP024201">
    <property type="protein sequence ID" value="ATQ42143.1"/>
    <property type="molecule type" value="Genomic_DNA"/>
</dbReference>
<evidence type="ECO:0000256" key="2">
    <source>
        <dbReference type="ARBA" id="ARBA00022670"/>
    </source>
</evidence>
<evidence type="ECO:0000256" key="3">
    <source>
        <dbReference type="ARBA" id="ARBA00022801"/>
    </source>
</evidence>
<dbReference type="SUPFAM" id="SSF54001">
    <property type="entry name" value="Cysteine proteinases"/>
    <property type="match status" value="1"/>
</dbReference>
<dbReference type="AlphaFoldDB" id="A0A2D2AVW7"/>
<organism evidence="6 7">
    <name type="scientific">Caulobacter mirabilis</name>
    <dbReference type="NCBI Taxonomy" id="69666"/>
    <lineage>
        <taxon>Bacteria</taxon>
        <taxon>Pseudomonadati</taxon>
        <taxon>Pseudomonadota</taxon>
        <taxon>Alphaproteobacteria</taxon>
        <taxon>Caulobacterales</taxon>
        <taxon>Caulobacteraceae</taxon>
        <taxon>Caulobacter</taxon>
    </lineage>
</organism>
<evidence type="ECO:0000313" key="7">
    <source>
        <dbReference type="Proteomes" id="UP000228945"/>
    </source>
</evidence>
<evidence type="ECO:0000256" key="1">
    <source>
        <dbReference type="ARBA" id="ARBA00007074"/>
    </source>
</evidence>
<name>A0A2D2AVW7_9CAUL</name>
<dbReference type="InterPro" id="IPR038765">
    <property type="entry name" value="Papain-like_cys_pep_sf"/>
</dbReference>
<dbReference type="InterPro" id="IPR011929">
    <property type="entry name" value="Phage_pept_NlpC/P60"/>
</dbReference>
<protein>
    <submittedName>
        <fullName evidence="6">Peptidase P60</fullName>
    </submittedName>
</protein>
<feature type="domain" description="NlpC/P60" evidence="5">
    <location>
        <begin position="13"/>
        <end position="159"/>
    </location>
</feature>
<dbReference type="NCBIfam" id="TIGR02219">
    <property type="entry name" value="phage_NlpC_fam"/>
    <property type="match status" value="1"/>
</dbReference>
<evidence type="ECO:0000313" key="6">
    <source>
        <dbReference type="EMBL" id="ATQ42143.1"/>
    </source>
</evidence>
<dbReference type="Gene3D" id="3.90.1720.10">
    <property type="entry name" value="endopeptidase domain like (from Nostoc punctiforme)"/>
    <property type="match status" value="1"/>
</dbReference>
<dbReference type="Proteomes" id="UP000228945">
    <property type="component" value="Chromosome"/>
</dbReference>